<dbReference type="InterPro" id="IPR020821">
    <property type="entry name" value="ENPP1-3/EXOG-like_nuc-like"/>
</dbReference>
<dbReference type="InterPro" id="IPR044929">
    <property type="entry name" value="DNA/RNA_non-sp_Endonuclease_sf"/>
</dbReference>
<feature type="chain" id="PRO_5025427029" evidence="1">
    <location>
        <begin position="22"/>
        <end position="280"/>
    </location>
</feature>
<evidence type="ECO:0000313" key="4">
    <source>
        <dbReference type="Ensembl" id="ENSSGRP00000005350.1"/>
    </source>
</evidence>
<dbReference type="PANTHER" id="PTHR21472:SF15">
    <property type="entry name" value="ENDONUCLEASE DOMAIN-CONTAINING 1 PROTEIN-RELATED"/>
    <property type="match status" value="1"/>
</dbReference>
<dbReference type="GO" id="GO:0003676">
    <property type="term" value="F:nucleic acid binding"/>
    <property type="evidence" value="ECO:0007669"/>
    <property type="project" value="InterPro"/>
</dbReference>
<keyword evidence="5" id="KW-1185">Reference proteome</keyword>
<organism evidence="4 5">
    <name type="scientific">Sinocyclocheilus grahami</name>
    <name type="common">Dianchi golden-line fish</name>
    <name type="synonym">Barbus grahami</name>
    <dbReference type="NCBI Taxonomy" id="75366"/>
    <lineage>
        <taxon>Eukaryota</taxon>
        <taxon>Metazoa</taxon>
        <taxon>Chordata</taxon>
        <taxon>Craniata</taxon>
        <taxon>Vertebrata</taxon>
        <taxon>Euteleostomi</taxon>
        <taxon>Actinopterygii</taxon>
        <taxon>Neopterygii</taxon>
        <taxon>Teleostei</taxon>
        <taxon>Ostariophysi</taxon>
        <taxon>Cypriniformes</taxon>
        <taxon>Cyprinidae</taxon>
        <taxon>Cyprininae</taxon>
        <taxon>Sinocyclocheilus</taxon>
    </lineage>
</organism>
<feature type="signal peptide" evidence="1">
    <location>
        <begin position="1"/>
        <end position="21"/>
    </location>
</feature>
<accession>A0A672K4I0</accession>
<evidence type="ECO:0000259" key="2">
    <source>
        <dbReference type="SMART" id="SM00477"/>
    </source>
</evidence>
<evidence type="ECO:0000313" key="5">
    <source>
        <dbReference type="Proteomes" id="UP000472262"/>
    </source>
</evidence>
<dbReference type="PANTHER" id="PTHR21472">
    <property type="entry name" value="ENDONUCLEASE DOMAIN-CONTAINING 1 PROTEIN ENDOD1"/>
    <property type="match status" value="1"/>
</dbReference>
<reference evidence="4" key="1">
    <citation type="submission" date="2025-08" db="UniProtKB">
        <authorList>
            <consortium name="Ensembl"/>
        </authorList>
    </citation>
    <scope>IDENTIFICATION</scope>
</reference>
<dbReference type="SUPFAM" id="SSF54060">
    <property type="entry name" value="His-Me finger endonucleases"/>
    <property type="match status" value="1"/>
</dbReference>
<proteinExistence type="predicted"/>
<protein>
    <submittedName>
        <fullName evidence="4">Uncharacterized protein</fullName>
    </submittedName>
</protein>
<evidence type="ECO:0000256" key="1">
    <source>
        <dbReference type="SAM" id="SignalP"/>
    </source>
</evidence>
<evidence type="ECO:0000259" key="3">
    <source>
        <dbReference type="SMART" id="SM00892"/>
    </source>
</evidence>
<feature type="domain" description="DNA/RNA non-specific endonuclease/pyrophosphatase/phosphodiesterase" evidence="3">
    <location>
        <begin position="65"/>
        <end position="269"/>
    </location>
</feature>
<dbReference type="OMA" id="PSHMWMA"/>
<sequence length="280" mass="31927">VKMHLFAVSVLLMLAFPFIMTELDSFSSCLDSFSNEKPPVIHDILENSVSKDQNRYKLICQEYKGRIFFATLYDTGNKIPIFSAYKYTGKGAFTRPKINFLFVMYSTLECTDYPFQQAQDNDYKNNNIRMSRGHLFPSSHAADLETASSTFTLTNAVPQEESFNNGIWNIKEETFQKNMNENCLSNNNKVVAHVLTGAIPGTEKMKEKVNIPSHMWMAFCCYNKKKDSWVSQAYCATNEANSKADLTTESLSELQQFINVKLGKEVVLFHDMLKTLLIST</sequence>
<dbReference type="Proteomes" id="UP000472262">
    <property type="component" value="Unassembled WGS sequence"/>
</dbReference>
<dbReference type="InParanoid" id="A0A672K4I0"/>
<name>A0A672K4I0_SINGR</name>
<dbReference type="Gene3D" id="3.40.570.10">
    <property type="entry name" value="Extracellular Endonuclease, subunit A"/>
    <property type="match status" value="1"/>
</dbReference>
<reference evidence="4" key="2">
    <citation type="submission" date="2025-09" db="UniProtKB">
        <authorList>
            <consortium name="Ensembl"/>
        </authorList>
    </citation>
    <scope>IDENTIFICATION</scope>
</reference>
<dbReference type="InterPro" id="IPR001604">
    <property type="entry name" value="Endo_G_ENPP1-like_dom"/>
</dbReference>
<dbReference type="Pfam" id="PF01223">
    <property type="entry name" value="Endonuclease_NS"/>
    <property type="match status" value="1"/>
</dbReference>
<dbReference type="Ensembl" id="ENSSGRT00000005798.1">
    <property type="protein sequence ID" value="ENSSGRP00000005350.1"/>
    <property type="gene ID" value="ENSSGRG00000003462.1"/>
</dbReference>
<keyword evidence="1" id="KW-0732">Signal</keyword>
<dbReference type="GO" id="GO:0016787">
    <property type="term" value="F:hydrolase activity"/>
    <property type="evidence" value="ECO:0007669"/>
    <property type="project" value="InterPro"/>
</dbReference>
<dbReference type="AlphaFoldDB" id="A0A672K4I0"/>
<feature type="domain" description="ENPP1-3/EXOG-like endonuclease/phosphodiesterase" evidence="2">
    <location>
        <begin position="66"/>
        <end position="263"/>
    </location>
</feature>
<dbReference type="SMART" id="SM00892">
    <property type="entry name" value="Endonuclease_NS"/>
    <property type="match status" value="1"/>
</dbReference>
<dbReference type="SMART" id="SM00477">
    <property type="entry name" value="NUC"/>
    <property type="match status" value="1"/>
</dbReference>
<dbReference type="GO" id="GO:0046872">
    <property type="term" value="F:metal ion binding"/>
    <property type="evidence" value="ECO:0007669"/>
    <property type="project" value="InterPro"/>
</dbReference>
<dbReference type="InterPro" id="IPR044925">
    <property type="entry name" value="His-Me_finger_sf"/>
</dbReference>
<dbReference type="InterPro" id="IPR039015">
    <property type="entry name" value="ENDOD1"/>
</dbReference>